<sequence>MNHFSKSGAKGKLLCLTLLLSASLVPQLSHAGCWLPVGNRMATLLKTIPTRQVSVLAHRGLWGGYSGDATLPENSRGSLQKADDECMDAVELDVKMTREGVPVLMHDYNLGRTTDVYNAFRGGHKYNPMNNRGTNPSVASLSWETIQFLHLLTPDRNRVTGYYVPDISGVFSYWNQHGMRTPMIFDTKTQDAVRAIDRLAQENFSRPSDVVGVKVNATLYPSYNSFRADAPTIRVIPVFTTNMLTKINVSAVESGWQARSPAVEINVKQRNGLLQGQLNNAKRARLAVGAFNALPDAPGQNEFYKNTGQCCYRLSDLYFSYWGGRDTADNRGDWNFLVSEGFTFITTDNPQGLIGFLRSKGLH</sequence>
<dbReference type="InterPro" id="IPR030395">
    <property type="entry name" value="GP_PDE_dom"/>
</dbReference>
<dbReference type="EMBL" id="JADIKI010000020">
    <property type="protein sequence ID" value="MFK2853109.1"/>
    <property type="molecule type" value="Genomic_DNA"/>
</dbReference>
<protein>
    <submittedName>
        <fullName evidence="3">Glycerophosphodiester phosphodiesterase family protein</fullName>
    </submittedName>
</protein>
<evidence type="ECO:0000313" key="3">
    <source>
        <dbReference type="EMBL" id="MFK2853109.1"/>
    </source>
</evidence>
<evidence type="ECO:0000313" key="4">
    <source>
        <dbReference type="Proteomes" id="UP001620409"/>
    </source>
</evidence>
<dbReference type="PANTHER" id="PTHR46320:SF1">
    <property type="entry name" value="GLYCEROPHOSPHODIESTER PHOSPHODIESTERASE 1"/>
    <property type="match status" value="1"/>
</dbReference>
<keyword evidence="1" id="KW-0732">Signal</keyword>
<gene>
    <name evidence="3" type="ORF">ISP18_00690</name>
</gene>
<name>A0ABW8IE74_9GAMM</name>
<dbReference type="PROSITE" id="PS51704">
    <property type="entry name" value="GP_PDE"/>
    <property type="match status" value="1"/>
</dbReference>
<evidence type="ECO:0000259" key="2">
    <source>
        <dbReference type="PROSITE" id="PS51704"/>
    </source>
</evidence>
<reference evidence="3 4" key="1">
    <citation type="submission" date="2020-10" db="EMBL/GenBank/DDBJ databases">
        <title>Phylogeny of dyella-like bacteria.</title>
        <authorList>
            <person name="Fu J."/>
        </authorList>
    </citation>
    <scope>NUCLEOTIDE SEQUENCE [LARGE SCALE GENOMIC DNA]</scope>
    <source>
        <strain evidence="3 4">DHG40</strain>
    </source>
</reference>
<feature type="chain" id="PRO_5047031924" evidence="1">
    <location>
        <begin position="32"/>
        <end position="363"/>
    </location>
</feature>
<proteinExistence type="predicted"/>
<dbReference type="InterPro" id="IPR017946">
    <property type="entry name" value="PLC-like_Pdiesterase_TIM-brl"/>
</dbReference>
<dbReference type="Pfam" id="PF03009">
    <property type="entry name" value="GDPD"/>
    <property type="match status" value="1"/>
</dbReference>
<dbReference type="PANTHER" id="PTHR46320">
    <property type="entry name" value="GLYCEROPHOSPHODIESTER PHOSPHODIESTERASE 1"/>
    <property type="match status" value="1"/>
</dbReference>
<organism evidence="3 4">
    <name type="scientific">Dyella humi</name>
    <dbReference type="NCBI Taxonomy" id="1770547"/>
    <lineage>
        <taxon>Bacteria</taxon>
        <taxon>Pseudomonadati</taxon>
        <taxon>Pseudomonadota</taxon>
        <taxon>Gammaproteobacteria</taxon>
        <taxon>Lysobacterales</taxon>
        <taxon>Rhodanobacteraceae</taxon>
        <taxon>Dyella</taxon>
    </lineage>
</organism>
<evidence type="ECO:0000256" key="1">
    <source>
        <dbReference type="SAM" id="SignalP"/>
    </source>
</evidence>
<dbReference type="SUPFAM" id="SSF51695">
    <property type="entry name" value="PLC-like phosphodiesterases"/>
    <property type="match status" value="1"/>
</dbReference>
<keyword evidence="4" id="KW-1185">Reference proteome</keyword>
<comment type="caution">
    <text evidence="3">The sequence shown here is derived from an EMBL/GenBank/DDBJ whole genome shotgun (WGS) entry which is preliminary data.</text>
</comment>
<feature type="domain" description="GP-PDE" evidence="2">
    <location>
        <begin position="53"/>
        <end position="363"/>
    </location>
</feature>
<dbReference type="CDD" id="cd08566">
    <property type="entry name" value="GDPD_AtGDE_like"/>
    <property type="match status" value="1"/>
</dbReference>
<dbReference type="Proteomes" id="UP001620409">
    <property type="component" value="Unassembled WGS sequence"/>
</dbReference>
<feature type="signal peptide" evidence="1">
    <location>
        <begin position="1"/>
        <end position="31"/>
    </location>
</feature>
<accession>A0ABW8IE74</accession>
<dbReference type="Gene3D" id="3.20.20.190">
    <property type="entry name" value="Phosphatidylinositol (PI) phosphodiesterase"/>
    <property type="match status" value="1"/>
</dbReference>